<protein>
    <submittedName>
        <fullName evidence="2">Uncharacterized protein</fullName>
    </submittedName>
</protein>
<reference evidence="2 3" key="1">
    <citation type="submission" date="2024-02" db="EMBL/GenBank/DDBJ databases">
        <authorList>
            <person name="Vignale AGUSTIN F."/>
            <person name="Sosa J E."/>
            <person name="Modenutti C."/>
        </authorList>
    </citation>
    <scope>NUCLEOTIDE SEQUENCE [LARGE SCALE GENOMIC DNA]</scope>
</reference>
<dbReference type="EMBL" id="CAUOFW020008514">
    <property type="protein sequence ID" value="CAK9183119.1"/>
    <property type="molecule type" value="Genomic_DNA"/>
</dbReference>
<evidence type="ECO:0000313" key="2">
    <source>
        <dbReference type="EMBL" id="CAK9183119.1"/>
    </source>
</evidence>
<feature type="transmembrane region" description="Helical" evidence="1">
    <location>
        <begin position="279"/>
        <end position="301"/>
    </location>
</feature>
<keyword evidence="3" id="KW-1185">Reference proteome</keyword>
<feature type="transmembrane region" description="Helical" evidence="1">
    <location>
        <begin position="166"/>
        <end position="199"/>
    </location>
</feature>
<proteinExistence type="predicted"/>
<dbReference type="Proteomes" id="UP001642360">
    <property type="component" value="Unassembled WGS sequence"/>
</dbReference>
<keyword evidence="1" id="KW-0472">Membrane</keyword>
<accession>A0ABC8UQ62</accession>
<feature type="transmembrane region" description="Helical" evidence="1">
    <location>
        <begin position="321"/>
        <end position="340"/>
    </location>
</feature>
<organism evidence="2 3">
    <name type="scientific">Ilex paraguariensis</name>
    <name type="common">yerba mate</name>
    <dbReference type="NCBI Taxonomy" id="185542"/>
    <lineage>
        <taxon>Eukaryota</taxon>
        <taxon>Viridiplantae</taxon>
        <taxon>Streptophyta</taxon>
        <taxon>Embryophyta</taxon>
        <taxon>Tracheophyta</taxon>
        <taxon>Spermatophyta</taxon>
        <taxon>Magnoliopsida</taxon>
        <taxon>eudicotyledons</taxon>
        <taxon>Gunneridae</taxon>
        <taxon>Pentapetalae</taxon>
        <taxon>asterids</taxon>
        <taxon>campanulids</taxon>
        <taxon>Aquifoliales</taxon>
        <taxon>Aquifoliaceae</taxon>
        <taxon>Ilex</taxon>
    </lineage>
</organism>
<keyword evidence="1" id="KW-0812">Transmembrane</keyword>
<gene>
    <name evidence="2" type="ORF">ILEXP_LOCUS53359</name>
</gene>
<dbReference type="AlphaFoldDB" id="A0ABC8UQ62"/>
<evidence type="ECO:0000256" key="1">
    <source>
        <dbReference type="SAM" id="Phobius"/>
    </source>
</evidence>
<evidence type="ECO:0000313" key="3">
    <source>
        <dbReference type="Proteomes" id="UP001642360"/>
    </source>
</evidence>
<sequence length="352" mass="37977">MKIIGSLSTSLKKKINLLLNCCSKLNEQAPDCETLFQNLLDHVNANGEQMPIASSSMIRSHSVSGDLHGVQLDPVAADILRKELEHETFVRLKISPTSILHLLALSMQSNYLRIASYQKCSICILQSFYGRNSDFSENGKLPTAGRVLLQQDQGMMPSIRLKKMSLGASVLSVCCYVAVCYGAGALLWFGGHVVIALPIPSFWSSPLLLVCTVKGLGGVIDVVEVYVLLGVLGSFKRLPWFSISLDAVCDVLLGCWFWGRVFPAGAGLVLHYSVLTGMVLCYAVGLLFLLCAVLCTVYVTVHVNSLPIAADAFCSAADADGFSTTLLSCWLLAAASLLMLMEFQRLSLAAGS</sequence>
<keyword evidence="1" id="KW-1133">Transmembrane helix</keyword>
<name>A0ABC8UQ62_9AQUA</name>
<comment type="caution">
    <text evidence="2">The sequence shown here is derived from an EMBL/GenBank/DDBJ whole genome shotgun (WGS) entry which is preliminary data.</text>
</comment>